<dbReference type="InterPro" id="IPR005490">
    <property type="entry name" value="LD_TPept_cat_dom"/>
</dbReference>
<dbReference type="SUPFAM" id="SSF47090">
    <property type="entry name" value="PGBD-like"/>
    <property type="match status" value="1"/>
</dbReference>
<dbReference type="PANTHER" id="PTHR41533">
    <property type="entry name" value="L,D-TRANSPEPTIDASE HI_1667-RELATED"/>
    <property type="match status" value="1"/>
</dbReference>
<dbReference type="InterPro" id="IPR052905">
    <property type="entry name" value="LD-transpeptidase_YkuD-like"/>
</dbReference>
<dbReference type="InterPro" id="IPR002477">
    <property type="entry name" value="Peptidoglycan-bd-like"/>
</dbReference>
<dbReference type="GO" id="GO:0004180">
    <property type="term" value="F:carboxypeptidase activity"/>
    <property type="evidence" value="ECO:0007669"/>
    <property type="project" value="UniProtKB-ARBA"/>
</dbReference>
<dbReference type="AlphaFoldDB" id="A0AA37SC14"/>
<dbReference type="Gene3D" id="1.10.101.10">
    <property type="entry name" value="PGBD-like superfamily/PGBD"/>
    <property type="match status" value="1"/>
</dbReference>
<dbReference type="RefSeq" id="WP_284383419.1">
    <property type="nucleotide sequence ID" value="NZ_BSNM01000016.1"/>
</dbReference>
<name>A0AA37SC14_9GAMM</name>
<evidence type="ECO:0000256" key="7">
    <source>
        <dbReference type="PROSITE-ProRule" id="PRU01373"/>
    </source>
</evidence>
<keyword evidence="4 7" id="KW-0133">Cell shape</keyword>
<evidence type="ECO:0000256" key="6">
    <source>
        <dbReference type="ARBA" id="ARBA00023316"/>
    </source>
</evidence>
<evidence type="ECO:0000313" key="9">
    <source>
        <dbReference type="EMBL" id="GLQ33150.1"/>
    </source>
</evidence>
<keyword evidence="10" id="KW-1185">Reference proteome</keyword>
<feature type="active site" description="Nucleophile" evidence="7">
    <location>
        <position position="520"/>
    </location>
</feature>
<dbReference type="InterPro" id="IPR036365">
    <property type="entry name" value="PGBD-like_sf"/>
</dbReference>
<dbReference type="PROSITE" id="PS52029">
    <property type="entry name" value="LD_TPASE"/>
    <property type="match status" value="1"/>
</dbReference>
<evidence type="ECO:0000256" key="4">
    <source>
        <dbReference type="ARBA" id="ARBA00022960"/>
    </source>
</evidence>
<keyword evidence="3" id="KW-0808">Transferase</keyword>
<keyword evidence="6 7" id="KW-0961">Cell wall biogenesis/degradation</keyword>
<dbReference type="GO" id="GO:0009252">
    <property type="term" value="P:peptidoglycan biosynthetic process"/>
    <property type="evidence" value="ECO:0007669"/>
    <property type="project" value="UniProtKB-KW"/>
</dbReference>
<dbReference type="SUPFAM" id="SSF141523">
    <property type="entry name" value="L,D-transpeptidase catalytic domain-like"/>
    <property type="match status" value="1"/>
</dbReference>
<reference evidence="9" key="1">
    <citation type="journal article" date="2014" name="Int. J. Syst. Evol. Microbiol.">
        <title>Complete genome sequence of Corynebacterium casei LMG S-19264T (=DSM 44701T), isolated from a smear-ripened cheese.</title>
        <authorList>
            <consortium name="US DOE Joint Genome Institute (JGI-PGF)"/>
            <person name="Walter F."/>
            <person name="Albersmeier A."/>
            <person name="Kalinowski J."/>
            <person name="Ruckert C."/>
        </authorList>
    </citation>
    <scope>NUCLEOTIDE SEQUENCE</scope>
    <source>
        <strain evidence="9">NBRC 110071</strain>
    </source>
</reference>
<feature type="domain" description="L,D-TPase catalytic" evidence="8">
    <location>
        <begin position="366"/>
        <end position="545"/>
    </location>
</feature>
<dbReference type="InterPro" id="IPR045380">
    <property type="entry name" value="LD_TPept_scaffold_dom"/>
</dbReference>
<evidence type="ECO:0000256" key="5">
    <source>
        <dbReference type="ARBA" id="ARBA00022984"/>
    </source>
</evidence>
<dbReference type="Pfam" id="PF20142">
    <property type="entry name" value="Scaffold"/>
    <property type="match status" value="1"/>
</dbReference>
<dbReference type="InterPro" id="IPR038063">
    <property type="entry name" value="Transpep_catalytic_dom"/>
</dbReference>
<dbReference type="Gene3D" id="2.40.440.10">
    <property type="entry name" value="L,D-transpeptidase catalytic domain-like"/>
    <property type="match status" value="1"/>
</dbReference>
<dbReference type="PANTHER" id="PTHR41533:SF1">
    <property type="entry name" value="L,D-TRANSPEPTIDASE YCBB-RELATED"/>
    <property type="match status" value="1"/>
</dbReference>
<gene>
    <name evidence="9" type="ORF">GCM10007876_36290</name>
</gene>
<comment type="pathway">
    <text evidence="1 7">Cell wall biogenesis; peptidoglycan biosynthesis.</text>
</comment>
<comment type="caution">
    <text evidence="9">The sequence shown here is derived from an EMBL/GenBank/DDBJ whole genome shotgun (WGS) entry which is preliminary data.</text>
</comment>
<dbReference type="GO" id="GO:0016740">
    <property type="term" value="F:transferase activity"/>
    <property type="evidence" value="ECO:0007669"/>
    <property type="project" value="UniProtKB-KW"/>
</dbReference>
<evidence type="ECO:0000259" key="8">
    <source>
        <dbReference type="PROSITE" id="PS52029"/>
    </source>
</evidence>
<proteinExistence type="inferred from homology"/>
<evidence type="ECO:0000256" key="3">
    <source>
        <dbReference type="ARBA" id="ARBA00022679"/>
    </source>
</evidence>
<dbReference type="GO" id="GO:0008360">
    <property type="term" value="P:regulation of cell shape"/>
    <property type="evidence" value="ECO:0007669"/>
    <property type="project" value="UniProtKB-UniRule"/>
</dbReference>
<feature type="active site" description="Proton donor/acceptor" evidence="7">
    <location>
        <position position="501"/>
    </location>
</feature>
<dbReference type="GO" id="GO:0071555">
    <property type="term" value="P:cell wall organization"/>
    <property type="evidence" value="ECO:0007669"/>
    <property type="project" value="UniProtKB-UniRule"/>
</dbReference>
<accession>A0AA37SC14</accession>
<protein>
    <recommendedName>
        <fullName evidence="8">L,D-TPase catalytic domain-containing protein</fullName>
    </recommendedName>
</protein>
<sequence length="602" mass="69266">MAERKKFELYPGITISCVLVLCTSALAFALSAASEIKPILPIPVAEKYITQLLTRPQHHFQESQLEHPQQITQIYHRMKNQTLWFDNFDLTPAGQSLVQALKENAVDQPENYPYHVDHILYRLQSMQTHPKEVTHLDVLLTDAFLSYANDALSGALIPNQNEPDHPAIIKTAASHQEYLDYASPAPPEAISLLDGELPRDQLQSLIEQVLTPQHSGYLKLRDALDYYLKLAQSEYSWTPFSEESELKMGDHHPEVIQLRTRLALLGDLFNHSFQMIPAHNFLELAARDFNTPLNFPGNELQPHQDYFDANLVEALKQFQRRHGLHPNGILDENTRAQLNITPDQRIHQIAVNMKRWRYLPETLGARYIMANIADYTLQVVDDGKTTLEMDIIVGRASRRTPILVQNMRTLVLNPTWTIPPRIARTSVLPRAKKNPKYLAKRGIEIVRGTGPERKVIDPKSIDWKHIDLEHFPYRLEQKPGRGNALGEVKFPLNNDFAIYLHDTSQPKLFERSMRALSSGCVRVSKPRELTAELLKDNPGWDMKRIARAHRNKRTMYLGLKQETPVYLMYWTAWVDDHGMIQFRDDIYHRDTKADHSATISML</sequence>
<evidence type="ECO:0000256" key="2">
    <source>
        <dbReference type="ARBA" id="ARBA00005992"/>
    </source>
</evidence>
<evidence type="ECO:0000256" key="1">
    <source>
        <dbReference type="ARBA" id="ARBA00004752"/>
    </source>
</evidence>
<dbReference type="InterPro" id="IPR036366">
    <property type="entry name" value="PGBDSf"/>
</dbReference>
<organism evidence="9 10">
    <name type="scientific">Litoribrevibacter albus</name>
    <dbReference type="NCBI Taxonomy" id="1473156"/>
    <lineage>
        <taxon>Bacteria</taxon>
        <taxon>Pseudomonadati</taxon>
        <taxon>Pseudomonadota</taxon>
        <taxon>Gammaproteobacteria</taxon>
        <taxon>Oceanospirillales</taxon>
        <taxon>Oceanospirillaceae</taxon>
        <taxon>Litoribrevibacter</taxon>
    </lineage>
</organism>
<dbReference type="EMBL" id="BSNM01000016">
    <property type="protein sequence ID" value="GLQ33150.1"/>
    <property type="molecule type" value="Genomic_DNA"/>
</dbReference>
<dbReference type="CDD" id="cd16913">
    <property type="entry name" value="YkuD_like"/>
    <property type="match status" value="1"/>
</dbReference>
<evidence type="ECO:0000313" key="10">
    <source>
        <dbReference type="Proteomes" id="UP001161389"/>
    </source>
</evidence>
<dbReference type="Pfam" id="PF01471">
    <property type="entry name" value="PG_binding_1"/>
    <property type="match status" value="1"/>
</dbReference>
<reference evidence="9" key="2">
    <citation type="submission" date="2023-01" db="EMBL/GenBank/DDBJ databases">
        <title>Draft genome sequence of Litoribrevibacter albus strain NBRC 110071.</title>
        <authorList>
            <person name="Sun Q."/>
            <person name="Mori K."/>
        </authorList>
    </citation>
    <scope>NUCLEOTIDE SEQUENCE</scope>
    <source>
        <strain evidence="9">NBRC 110071</strain>
    </source>
</reference>
<keyword evidence="5 7" id="KW-0573">Peptidoglycan synthesis</keyword>
<comment type="similarity">
    <text evidence="2">Belongs to the YkuD family.</text>
</comment>
<dbReference type="Proteomes" id="UP001161389">
    <property type="component" value="Unassembled WGS sequence"/>
</dbReference>
<dbReference type="Pfam" id="PF03734">
    <property type="entry name" value="YkuD"/>
    <property type="match status" value="1"/>
</dbReference>